<dbReference type="SUPFAM" id="SSF56112">
    <property type="entry name" value="Protein kinase-like (PK-like)"/>
    <property type="match status" value="1"/>
</dbReference>
<dbReference type="GO" id="GO:0005524">
    <property type="term" value="F:ATP binding"/>
    <property type="evidence" value="ECO:0007669"/>
    <property type="project" value="InterPro"/>
</dbReference>
<dbReference type="Pfam" id="PF00069">
    <property type="entry name" value="Pkinase"/>
    <property type="match status" value="1"/>
</dbReference>
<dbReference type="EMBL" id="JAEHOE010000047">
    <property type="protein sequence ID" value="KAG2492081.1"/>
    <property type="molecule type" value="Genomic_DNA"/>
</dbReference>
<dbReference type="InterPro" id="IPR011009">
    <property type="entry name" value="Kinase-like_dom_sf"/>
</dbReference>
<dbReference type="InterPro" id="IPR008271">
    <property type="entry name" value="Ser/Thr_kinase_AS"/>
</dbReference>
<feature type="compositionally biased region" description="Low complexity" evidence="1">
    <location>
        <begin position="228"/>
        <end position="237"/>
    </location>
</feature>
<proteinExistence type="predicted"/>
<dbReference type="InterPro" id="IPR051681">
    <property type="entry name" value="Ser/Thr_Kinases-Pseudokinases"/>
</dbReference>
<dbReference type="InterPro" id="IPR000719">
    <property type="entry name" value="Prot_kinase_dom"/>
</dbReference>
<organism evidence="3 4">
    <name type="scientific">Edaphochlamys debaryana</name>
    <dbReference type="NCBI Taxonomy" id="47281"/>
    <lineage>
        <taxon>Eukaryota</taxon>
        <taxon>Viridiplantae</taxon>
        <taxon>Chlorophyta</taxon>
        <taxon>core chlorophytes</taxon>
        <taxon>Chlorophyceae</taxon>
        <taxon>CS clade</taxon>
        <taxon>Chlamydomonadales</taxon>
        <taxon>Chlamydomonadales incertae sedis</taxon>
        <taxon>Edaphochlamys</taxon>
    </lineage>
</organism>
<evidence type="ECO:0000313" key="3">
    <source>
        <dbReference type="EMBL" id="KAG2492081.1"/>
    </source>
</evidence>
<reference evidence="3" key="1">
    <citation type="journal article" date="2020" name="bioRxiv">
        <title>Comparative genomics of Chlamydomonas.</title>
        <authorList>
            <person name="Craig R.J."/>
            <person name="Hasan A.R."/>
            <person name="Ness R.W."/>
            <person name="Keightley P.D."/>
        </authorList>
    </citation>
    <scope>NUCLEOTIDE SEQUENCE</scope>
    <source>
        <strain evidence="3">CCAP 11/70</strain>
    </source>
</reference>
<sequence length="355" mass="36848">METSLDKVLYGSTTGPVLLPLDRVLHIATQVALGLEYLHPAVLHRDVKPANVLLSNLDSDTPTVKLSLAYVAPESFDLDNLSITHKVDIYAFGCLLWEMLSGIRPWHGMTPVQVATQVTLANERLPIPPPRDAPGRFAARWPPRLQRLIQDCWDRDPRRRPAAADVVRILVLIRQAHKPQCDGRPSPDAVAVSVGALRSDRQPGQPRPTSPLQRQLESGTSDGGAGGSASTVAAGAQEGAGGSGGVGDVQMSGGAPSTSAPPPPMRADGTARLTIVLGQGLAAEEQSTGNGSQGNADVIRRVPVGHGTSVWPCEAAGGGKAAASEPTPPAGGGEARRSLSQPGTRAATGGPVTVP</sequence>
<feature type="domain" description="Protein kinase" evidence="2">
    <location>
        <begin position="1"/>
        <end position="173"/>
    </location>
</feature>
<comment type="caution">
    <text evidence="3">The sequence shown here is derived from an EMBL/GenBank/DDBJ whole genome shotgun (WGS) entry which is preliminary data.</text>
</comment>
<feature type="compositionally biased region" description="Polar residues" evidence="1">
    <location>
        <begin position="285"/>
        <end position="295"/>
    </location>
</feature>
<keyword evidence="4" id="KW-1185">Reference proteome</keyword>
<accession>A0A835Y0Y7</accession>
<feature type="compositionally biased region" description="Low complexity" evidence="1">
    <location>
        <begin position="248"/>
        <end position="258"/>
    </location>
</feature>
<dbReference type="PROSITE" id="PS50011">
    <property type="entry name" value="PROTEIN_KINASE_DOM"/>
    <property type="match status" value="1"/>
</dbReference>
<dbReference type="PANTHER" id="PTHR44329">
    <property type="entry name" value="SERINE/THREONINE-PROTEIN KINASE TNNI3K-RELATED"/>
    <property type="match status" value="1"/>
</dbReference>
<dbReference type="OrthoDB" id="536504at2759"/>
<protein>
    <recommendedName>
        <fullName evidence="2">Protein kinase domain-containing protein</fullName>
    </recommendedName>
</protein>
<feature type="compositionally biased region" description="Gly residues" evidence="1">
    <location>
        <begin position="238"/>
        <end position="247"/>
    </location>
</feature>
<evidence type="ECO:0000313" key="4">
    <source>
        <dbReference type="Proteomes" id="UP000612055"/>
    </source>
</evidence>
<dbReference type="PROSITE" id="PS00108">
    <property type="entry name" value="PROTEIN_KINASE_ST"/>
    <property type="match status" value="1"/>
</dbReference>
<feature type="region of interest" description="Disordered" evidence="1">
    <location>
        <begin position="283"/>
        <end position="355"/>
    </location>
</feature>
<gene>
    <name evidence="3" type="ORF">HYH03_009577</name>
</gene>
<dbReference type="SMART" id="SM00220">
    <property type="entry name" value="S_TKc"/>
    <property type="match status" value="1"/>
</dbReference>
<feature type="region of interest" description="Disordered" evidence="1">
    <location>
        <begin position="197"/>
        <end position="268"/>
    </location>
</feature>
<dbReference type="PANTHER" id="PTHR44329:SF214">
    <property type="entry name" value="PROTEIN KINASE DOMAIN-CONTAINING PROTEIN"/>
    <property type="match status" value="1"/>
</dbReference>
<name>A0A835Y0Y7_9CHLO</name>
<dbReference type="Proteomes" id="UP000612055">
    <property type="component" value="Unassembled WGS sequence"/>
</dbReference>
<dbReference type="Gene3D" id="1.10.510.10">
    <property type="entry name" value="Transferase(Phosphotransferase) domain 1"/>
    <property type="match status" value="1"/>
</dbReference>
<dbReference type="AlphaFoldDB" id="A0A835Y0Y7"/>
<dbReference type="GO" id="GO:0004674">
    <property type="term" value="F:protein serine/threonine kinase activity"/>
    <property type="evidence" value="ECO:0007669"/>
    <property type="project" value="TreeGrafter"/>
</dbReference>
<evidence type="ECO:0000256" key="1">
    <source>
        <dbReference type="SAM" id="MobiDB-lite"/>
    </source>
</evidence>
<evidence type="ECO:0000259" key="2">
    <source>
        <dbReference type="PROSITE" id="PS50011"/>
    </source>
</evidence>